<accession>A0A7G8PGC2</accession>
<dbReference type="InterPro" id="IPR014748">
    <property type="entry name" value="Enoyl-CoA_hydra_C"/>
</dbReference>
<evidence type="ECO:0000313" key="3">
    <source>
        <dbReference type="Proteomes" id="UP000515498"/>
    </source>
</evidence>
<dbReference type="AlphaFoldDB" id="A0A7G8PGC2"/>
<dbReference type="Gene3D" id="1.10.12.10">
    <property type="entry name" value="Lyase 2-enoyl-coa Hydratase, Chain A, domain 2"/>
    <property type="match status" value="1"/>
</dbReference>
<evidence type="ECO:0008006" key="4">
    <source>
        <dbReference type="Google" id="ProtNLM"/>
    </source>
</evidence>
<sequence length="112" mass="11879">MTAEERGEAGGTELALAAEFVVAARDAAFGIPEFKRGLTGASTLADEIIANGPLAIAATKRVLIESGEWPADEVWHVQADIIDIIDPVFVSNDAEEGALAFAEKRSARRMNP</sequence>
<dbReference type="Gene3D" id="3.90.226.10">
    <property type="entry name" value="2-enoyl-CoA Hydratase, Chain A, domain 1"/>
    <property type="match status" value="1"/>
</dbReference>
<protein>
    <recommendedName>
        <fullName evidence="4">Enoyl-CoA hydratase/isomerase family protein</fullName>
    </recommendedName>
</protein>
<dbReference type="SUPFAM" id="SSF52096">
    <property type="entry name" value="ClpP/crotonase"/>
    <property type="match status" value="1"/>
</dbReference>
<evidence type="ECO:0000256" key="1">
    <source>
        <dbReference type="ARBA" id="ARBA00005254"/>
    </source>
</evidence>
<gene>
    <name evidence="2" type="ORF">HZU40_03255</name>
</gene>
<reference evidence="2 3" key="1">
    <citation type="submission" date="2020-07" db="EMBL/GenBank/DDBJ databases">
        <title>Draft genome sequence of four isobutane-metabolizing strains capable of cometabolically degrading diverse ether contaminants.</title>
        <authorList>
            <person name="Chen W."/>
            <person name="Faulkner N."/>
            <person name="Smith C."/>
            <person name="Hyman M."/>
        </authorList>
    </citation>
    <scope>NUCLEOTIDE SEQUENCE [LARGE SCALE GENOMIC DNA]</scope>
    <source>
        <strain evidence="2 3">2A</strain>
    </source>
</reference>
<name>A0A7G8PGC2_9MYCO</name>
<dbReference type="InterPro" id="IPR029045">
    <property type="entry name" value="ClpP/crotonase-like_dom_sf"/>
</dbReference>
<dbReference type="KEGG" id="mflu:HZU40_03255"/>
<comment type="similarity">
    <text evidence="1">Belongs to the enoyl-CoA hydratase/isomerase family.</text>
</comment>
<evidence type="ECO:0000313" key="2">
    <source>
        <dbReference type="EMBL" id="QNJ93388.1"/>
    </source>
</evidence>
<dbReference type="RefSeq" id="WP_187097512.1">
    <property type="nucleotide sequence ID" value="NZ_CP059894.1"/>
</dbReference>
<dbReference type="Proteomes" id="UP000515498">
    <property type="component" value="Chromosome"/>
</dbReference>
<proteinExistence type="inferred from homology"/>
<organism evidence="2 3">
    <name type="scientific">Mycolicibacterium fluoranthenivorans</name>
    <dbReference type="NCBI Taxonomy" id="258505"/>
    <lineage>
        <taxon>Bacteria</taxon>
        <taxon>Bacillati</taxon>
        <taxon>Actinomycetota</taxon>
        <taxon>Actinomycetes</taxon>
        <taxon>Mycobacteriales</taxon>
        <taxon>Mycobacteriaceae</taxon>
        <taxon>Mycolicibacterium</taxon>
    </lineage>
</organism>
<dbReference type="EMBL" id="CP059894">
    <property type="protein sequence ID" value="QNJ93388.1"/>
    <property type="molecule type" value="Genomic_DNA"/>
</dbReference>